<dbReference type="KEGG" id="epa:110248530"/>
<evidence type="ECO:0000313" key="8">
    <source>
        <dbReference type="EnsemblMetazoa" id="XP_020910727.1"/>
    </source>
</evidence>
<dbReference type="InterPro" id="IPR027417">
    <property type="entry name" value="P-loop_NTPase"/>
</dbReference>
<dbReference type="InterPro" id="IPR007111">
    <property type="entry name" value="NACHT_NTPase"/>
</dbReference>
<dbReference type="RefSeq" id="XP_020910727.1">
    <property type="nucleotide sequence ID" value="XM_021055068.2"/>
</dbReference>
<accession>A0A913XV05</accession>
<evidence type="ECO:0000256" key="3">
    <source>
        <dbReference type="ARBA" id="ARBA00022490"/>
    </source>
</evidence>
<evidence type="ECO:0000256" key="2">
    <source>
        <dbReference type="ARBA" id="ARBA00008665"/>
    </source>
</evidence>
<dbReference type="Pfam" id="PF05729">
    <property type="entry name" value="NACHT"/>
    <property type="match status" value="1"/>
</dbReference>
<dbReference type="OrthoDB" id="120976at2759"/>
<keyword evidence="5" id="KW-0547">Nucleotide-binding</keyword>
<dbReference type="SUPFAM" id="SSF52047">
    <property type="entry name" value="RNI-like"/>
    <property type="match status" value="1"/>
</dbReference>
<evidence type="ECO:0000256" key="5">
    <source>
        <dbReference type="ARBA" id="ARBA00022741"/>
    </source>
</evidence>
<keyword evidence="3" id="KW-0963">Cytoplasm</keyword>
<organism evidence="8 9">
    <name type="scientific">Exaiptasia diaphana</name>
    <name type="common">Tropical sea anemone</name>
    <name type="synonym">Aiptasia pulchella</name>
    <dbReference type="NCBI Taxonomy" id="2652724"/>
    <lineage>
        <taxon>Eukaryota</taxon>
        <taxon>Metazoa</taxon>
        <taxon>Cnidaria</taxon>
        <taxon>Anthozoa</taxon>
        <taxon>Hexacorallia</taxon>
        <taxon>Actiniaria</taxon>
        <taxon>Aiptasiidae</taxon>
        <taxon>Exaiptasia</taxon>
    </lineage>
</organism>
<keyword evidence="6" id="KW-0067">ATP-binding</keyword>
<comment type="similarity">
    <text evidence="2">Belongs to the NLRP family.</text>
</comment>
<dbReference type="Pfam" id="PF13516">
    <property type="entry name" value="LRR_6"/>
    <property type="match status" value="5"/>
</dbReference>
<keyword evidence="4" id="KW-0677">Repeat</keyword>
<evidence type="ECO:0000256" key="1">
    <source>
        <dbReference type="ARBA" id="ARBA00004496"/>
    </source>
</evidence>
<comment type="subcellular location">
    <subcellularLocation>
        <location evidence="1">Cytoplasm</location>
    </subcellularLocation>
</comment>
<dbReference type="Gene3D" id="3.80.10.10">
    <property type="entry name" value="Ribonuclease Inhibitor"/>
    <property type="match status" value="2"/>
</dbReference>
<dbReference type="AlphaFoldDB" id="A0A913XV05"/>
<dbReference type="Proteomes" id="UP000887567">
    <property type="component" value="Unplaced"/>
</dbReference>
<dbReference type="InterPro" id="IPR006553">
    <property type="entry name" value="Leu-rich_rpt_Cys-con_subtyp"/>
</dbReference>
<dbReference type="GeneID" id="110248530"/>
<dbReference type="SMART" id="SM00367">
    <property type="entry name" value="LRR_CC"/>
    <property type="match status" value="5"/>
</dbReference>
<protein>
    <recommendedName>
        <fullName evidence="7">NACHT domain-containing protein</fullName>
    </recommendedName>
</protein>
<sequence length="668" mass="77012">MAKNCITVPDIKFTYLITFRQLNLLDEEKLSLRELLNLCPLLNEKTMINDPLIEYIIQHPEQLFVVFDGFDEYKHKRKIHGSCERRFPNDAEAQMPVHALVSKLIQNKILAESTIMVTSRPGEAKDLYQNIPFDQYVEITGFSKTQIIEYIEKYFNSRPEEAMTEEEKKKAINKFKGTEHYMAFGRVPLRCFLMCPDRHNRERGDEEACKKSASVDVTLQNLSKLAAQLHQEKRFSFTLEDLDKLELTENELLHIKSSNLLYCCPVVSNKSKYRETHIEYCFAHSTIQEFLVAWHLVSEKKIPTKRSDILFEFMSGLLKKTKKQNTSGFNENDSLMEKLLDFVDEVQGFKDFDLDDFGGRLLPLTCLYEYGRDSELTKRMIITNRYGFWSRENESISIKDVIDTECDAVAMLVDTLDTVSPSVPPPNTLHIYLSRLNCSCVHSLLPSLTKPNCNIPQLVLWNCGLDDKCAGCLGQYLARTKINKLELPWNRITDVGVENLVDQCSSTCINFTQLNMENNEITDSGLMFLINRCPSLTRVDLSLNEITDVGVEYLTNHCPSNLKFLGLSHTKITDSGVKYLADHCPSSLIELDLSTHRITDSGLDYIVKHRPINLRELNLYQCDEYSSISNECKERCSQFCMDNYPDFNLGIYNDFSDENIQEEFEDIC</sequence>
<evidence type="ECO:0000256" key="4">
    <source>
        <dbReference type="ARBA" id="ARBA00022737"/>
    </source>
</evidence>
<dbReference type="InterPro" id="IPR050637">
    <property type="entry name" value="NLRP_innate_immun_reg"/>
</dbReference>
<proteinExistence type="inferred from homology"/>
<dbReference type="GO" id="GO:0005829">
    <property type="term" value="C:cytosol"/>
    <property type="evidence" value="ECO:0007669"/>
    <property type="project" value="UniProtKB-SubCell"/>
</dbReference>
<name>A0A913XV05_EXADI</name>
<dbReference type="Gene3D" id="3.40.50.300">
    <property type="entry name" value="P-loop containing nucleotide triphosphate hydrolases"/>
    <property type="match status" value="1"/>
</dbReference>
<dbReference type="PANTHER" id="PTHR45690:SF19">
    <property type="entry name" value="NACHT, LRR AND PYD DOMAINS-CONTAINING PROTEIN 3"/>
    <property type="match status" value="1"/>
</dbReference>
<feature type="domain" description="NACHT" evidence="7">
    <location>
        <begin position="11"/>
        <end position="156"/>
    </location>
</feature>
<keyword evidence="9" id="KW-1185">Reference proteome</keyword>
<evidence type="ECO:0000256" key="6">
    <source>
        <dbReference type="ARBA" id="ARBA00022840"/>
    </source>
</evidence>
<evidence type="ECO:0000313" key="9">
    <source>
        <dbReference type="Proteomes" id="UP000887567"/>
    </source>
</evidence>
<dbReference type="PANTHER" id="PTHR45690">
    <property type="entry name" value="NACHT, LRR AND PYD DOMAINS-CONTAINING PROTEIN 12"/>
    <property type="match status" value="1"/>
</dbReference>
<dbReference type="GO" id="GO:0005524">
    <property type="term" value="F:ATP binding"/>
    <property type="evidence" value="ECO:0007669"/>
    <property type="project" value="UniProtKB-KW"/>
</dbReference>
<dbReference type="EnsemblMetazoa" id="XM_021055068.2">
    <property type="protein sequence ID" value="XP_020910727.1"/>
    <property type="gene ID" value="LOC110248530"/>
</dbReference>
<dbReference type="InterPro" id="IPR032675">
    <property type="entry name" value="LRR_dom_sf"/>
</dbReference>
<evidence type="ECO:0000259" key="7">
    <source>
        <dbReference type="Pfam" id="PF05729"/>
    </source>
</evidence>
<reference evidence="8" key="1">
    <citation type="submission" date="2022-11" db="UniProtKB">
        <authorList>
            <consortium name="EnsemblMetazoa"/>
        </authorList>
    </citation>
    <scope>IDENTIFICATION</scope>
</reference>
<dbReference type="InterPro" id="IPR001611">
    <property type="entry name" value="Leu-rich_rpt"/>
</dbReference>